<organism evidence="8 9">
    <name type="scientific">Halogeometricum limi</name>
    <dbReference type="NCBI Taxonomy" id="555875"/>
    <lineage>
        <taxon>Archaea</taxon>
        <taxon>Methanobacteriati</taxon>
        <taxon>Methanobacteriota</taxon>
        <taxon>Stenosarchaea group</taxon>
        <taxon>Halobacteria</taxon>
        <taxon>Halobacteriales</taxon>
        <taxon>Haloferacaceae</taxon>
        <taxon>Halogeometricum</taxon>
    </lineage>
</organism>
<feature type="transmembrane region" description="Helical" evidence="5">
    <location>
        <begin position="342"/>
        <end position="363"/>
    </location>
</feature>
<evidence type="ECO:0000256" key="2">
    <source>
        <dbReference type="ARBA" id="ARBA00022692"/>
    </source>
</evidence>
<feature type="transmembrane region" description="Helical" evidence="5">
    <location>
        <begin position="404"/>
        <end position="424"/>
    </location>
</feature>
<gene>
    <name evidence="8" type="ORF">SAMN04488124_1503</name>
</gene>
<feature type="transmembrane region" description="Helical" evidence="5">
    <location>
        <begin position="293"/>
        <end position="316"/>
    </location>
</feature>
<feature type="transmembrane region" description="Helical" evidence="5">
    <location>
        <begin position="63"/>
        <end position="81"/>
    </location>
</feature>
<feature type="transmembrane region" description="Helical" evidence="5">
    <location>
        <begin position="252"/>
        <end position="272"/>
    </location>
</feature>
<evidence type="ECO:0000256" key="1">
    <source>
        <dbReference type="ARBA" id="ARBA00004141"/>
    </source>
</evidence>
<dbReference type="GO" id="GO:0016020">
    <property type="term" value="C:membrane"/>
    <property type="evidence" value="ECO:0007669"/>
    <property type="project" value="UniProtKB-SubCell"/>
</dbReference>
<sequence>MGQHDPRKTVGQYPKTTASTPLVPVLLTRLVWLLWLASAAALAARLWTGASWTPSDLLVVDGLTLLLWTVVTFISGIVHSYSRRYMAGSRDITRFFTRTFAFTLSVALLVAADHVILFAAAWTAMGLLMADLIGYVREWPQARAAGKSARRYFLGSSTLLTAALLTLWSATGATRVSELSAAVETLDAATVLLVSGALLLAAMIQSALVPFHGWLLSSMTAPTPASALMHAGFVNAGGILLVRFAPVVTAEVWFLSLVVVVAATSALLGKLMKSVEPAVKRQLGCSTVGQMGFMILQVGLGFFGAAIAHLILHGFYKGYQFLSSGDSVEHTSPTPASDSAGWSGLGAAVAVATALGGGALFAFLTGEAATSGGQVLVLLVVLTTLHATQNVVRRTSLPALLRYVAVPLTFFPAILIYAGVYGLVKELLRTAPAMEATVAMTPLHVAVAVAFLLAYVGVETGVLQRSDRLYVELTNAMRLPAATVVSPAEVSDE</sequence>
<evidence type="ECO:0000256" key="5">
    <source>
        <dbReference type="SAM" id="Phobius"/>
    </source>
</evidence>
<keyword evidence="9" id="KW-1185">Reference proteome</keyword>
<feature type="transmembrane region" description="Helical" evidence="5">
    <location>
        <begin position="375"/>
        <end position="392"/>
    </location>
</feature>
<dbReference type="RefSeq" id="WP_089878659.1">
    <property type="nucleotide sequence ID" value="NZ_FOYS01000002.1"/>
</dbReference>
<feature type="transmembrane region" description="Helical" evidence="5">
    <location>
        <begin position="436"/>
        <end position="458"/>
    </location>
</feature>
<evidence type="ECO:0000259" key="7">
    <source>
        <dbReference type="Pfam" id="PF00662"/>
    </source>
</evidence>
<accession>A0A1I6GT54</accession>
<feature type="domain" description="NADH:quinone oxidoreductase/Mrp antiporter transmembrane" evidence="6">
    <location>
        <begin position="112"/>
        <end position="328"/>
    </location>
</feature>
<protein>
    <submittedName>
        <fullName evidence="8">NAD(P)H-quinone oxidoreductase subunit 5</fullName>
    </submittedName>
</protein>
<feature type="transmembrane region" description="Helical" evidence="5">
    <location>
        <begin position="191"/>
        <end position="215"/>
    </location>
</feature>
<dbReference type="OrthoDB" id="186623at2157"/>
<evidence type="ECO:0000313" key="8">
    <source>
        <dbReference type="EMBL" id="SFR45414.1"/>
    </source>
</evidence>
<comment type="subcellular location">
    <subcellularLocation>
        <location evidence="1">Membrane</location>
        <topology evidence="1">Multi-pass membrane protein</topology>
    </subcellularLocation>
</comment>
<keyword evidence="3 5" id="KW-1133">Transmembrane helix</keyword>
<keyword evidence="2 5" id="KW-0812">Transmembrane</keyword>
<keyword evidence="4 5" id="KW-0472">Membrane</keyword>
<feature type="transmembrane region" description="Helical" evidence="5">
    <location>
        <begin position="227"/>
        <end position="246"/>
    </location>
</feature>
<evidence type="ECO:0000313" key="9">
    <source>
        <dbReference type="Proteomes" id="UP000243250"/>
    </source>
</evidence>
<dbReference type="PRINTS" id="PR01434">
    <property type="entry name" value="NADHDHGNASE5"/>
</dbReference>
<dbReference type="GO" id="GO:0015990">
    <property type="term" value="P:electron transport coupled proton transport"/>
    <property type="evidence" value="ECO:0007669"/>
    <property type="project" value="TreeGrafter"/>
</dbReference>
<reference evidence="9" key="1">
    <citation type="submission" date="2016-10" db="EMBL/GenBank/DDBJ databases">
        <authorList>
            <person name="Varghese N."/>
            <person name="Submissions S."/>
        </authorList>
    </citation>
    <scope>NUCLEOTIDE SEQUENCE [LARGE SCALE GENOMIC DNA]</scope>
    <source>
        <strain evidence="9">CGMCC 1.8711</strain>
    </source>
</reference>
<dbReference type="Pfam" id="PF00662">
    <property type="entry name" value="Proton_antipo_N"/>
    <property type="match status" value="1"/>
</dbReference>
<dbReference type="PANTHER" id="PTHR42829">
    <property type="entry name" value="NADH-UBIQUINONE OXIDOREDUCTASE CHAIN 5"/>
    <property type="match status" value="1"/>
</dbReference>
<dbReference type="InterPro" id="IPR001750">
    <property type="entry name" value="ND/Mrp_TM"/>
</dbReference>
<dbReference type="InterPro" id="IPR003945">
    <property type="entry name" value="NU5C-like"/>
</dbReference>
<dbReference type="Proteomes" id="UP000243250">
    <property type="component" value="Unassembled WGS sequence"/>
</dbReference>
<dbReference type="Pfam" id="PF00361">
    <property type="entry name" value="Proton_antipo_M"/>
    <property type="match status" value="1"/>
</dbReference>
<dbReference type="GO" id="GO:0008137">
    <property type="term" value="F:NADH dehydrogenase (ubiquinone) activity"/>
    <property type="evidence" value="ECO:0007669"/>
    <property type="project" value="InterPro"/>
</dbReference>
<evidence type="ECO:0000256" key="4">
    <source>
        <dbReference type="ARBA" id="ARBA00023136"/>
    </source>
</evidence>
<dbReference type="EMBL" id="FOYS01000002">
    <property type="protein sequence ID" value="SFR45414.1"/>
    <property type="molecule type" value="Genomic_DNA"/>
</dbReference>
<dbReference type="AlphaFoldDB" id="A0A1I6GT54"/>
<feature type="transmembrane region" description="Helical" evidence="5">
    <location>
        <begin position="152"/>
        <end position="171"/>
    </location>
</feature>
<evidence type="ECO:0000259" key="6">
    <source>
        <dbReference type="Pfam" id="PF00361"/>
    </source>
</evidence>
<dbReference type="STRING" id="555875.SAMN04488124_1503"/>
<evidence type="ECO:0000256" key="3">
    <source>
        <dbReference type="ARBA" id="ARBA00022989"/>
    </source>
</evidence>
<name>A0A1I6GT54_9EURY</name>
<feature type="domain" description="NADH-Ubiquinone oxidoreductase (complex I) chain 5 N-terminal" evidence="7">
    <location>
        <begin position="58"/>
        <end position="96"/>
    </location>
</feature>
<feature type="transmembrane region" description="Helical" evidence="5">
    <location>
        <begin position="21"/>
        <end position="43"/>
    </location>
</feature>
<dbReference type="InterPro" id="IPR001516">
    <property type="entry name" value="Proton_antipo_N"/>
</dbReference>
<proteinExistence type="predicted"/>
<dbReference type="GO" id="GO:0042773">
    <property type="term" value="P:ATP synthesis coupled electron transport"/>
    <property type="evidence" value="ECO:0007669"/>
    <property type="project" value="InterPro"/>
</dbReference>
<dbReference type="PANTHER" id="PTHR42829:SF1">
    <property type="entry name" value="INORGANIC CARBON TRANSPORTER SUBUNIT DABB-RELATED"/>
    <property type="match status" value="1"/>
</dbReference>
<dbReference type="GO" id="GO:0003954">
    <property type="term" value="F:NADH dehydrogenase activity"/>
    <property type="evidence" value="ECO:0007669"/>
    <property type="project" value="TreeGrafter"/>
</dbReference>